<feature type="compositionally biased region" description="Acidic residues" evidence="1">
    <location>
        <begin position="3095"/>
        <end position="3115"/>
    </location>
</feature>
<feature type="compositionally biased region" description="Basic and acidic residues" evidence="1">
    <location>
        <begin position="2915"/>
        <end position="2924"/>
    </location>
</feature>
<dbReference type="STRING" id="27334.A0A0A2K6T4"/>
<name>A0A0A2K6T4_PENEN</name>
<feature type="region of interest" description="Disordered" evidence="1">
    <location>
        <begin position="2419"/>
        <end position="2943"/>
    </location>
</feature>
<feature type="compositionally biased region" description="Basic residues" evidence="1">
    <location>
        <begin position="4506"/>
        <end position="4519"/>
    </location>
</feature>
<feature type="compositionally biased region" description="Polar residues" evidence="1">
    <location>
        <begin position="4340"/>
        <end position="4353"/>
    </location>
</feature>
<feature type="compositionally biased region" description="Polar residues" evidence="1">
    <location>
        <begin position="1050"/>
        <end position="1062"/>
    </location>
</feature>
<dbReference type="PANTHER" id="PTHR40641:SF2">
    <property type="entry name" value="INVOLUCRIN REPEAT PROTEIN"/>
    <property type="match status" value="1"/>
</dbReference>
<feature type="compositionally biased region" description="Basic and acidic residues" evidence="1">
    <location>
        <begin position="3434"/>
        <end position="3447"/>
    </location>
</feature>
<feature type="compositionally biased region" description="Basic and acidic residues" evidence="1">
    <location>
        <begin position="3506"/>
        <end position="3525"/>
    </location>
</feature>
<feature type="region of interest" description="Disordered" evidence="1">
    <location>
        <begin position="539"/>
        <end position="587"/>
    </location>
</feature>
<feature type="compositionally biased region" description="Basic residues" evidence="1">
    <location>
        <begin position="3777"/>
        <end position="3789"/>
    </location>
</feature>
<feature type="compositionally biased region" description="Polar residues" evidence="1">
    <location>
        <begin position="358"/>
        <end position="373"/>
    </location>
</feature>
<feature type="compositionally biased region" description="Basic and acidic residues" evidence="1">
    <location>
        <begin position="1115"/>
        <end position="1145"/>
    </location>
</feature>
<feature type="compositionally biased region" description="Basic and acidic residues" evidence="1">
    <location>
        <begin position="3964"/>
        <end position="3978"/>
    </location>
</feature>
<feature type="region of interest" description="Disordered" evidence="1">
    <location>
        <begin position="5247"/>
        <end position="5272"/>
    </location>
</feature>
<feature type="compositionally biased region" description="Basic and acidic residues" evidence="1">
    <location>
        <begin position="5433"/>
        <end position="5453"/>
    </location>
</feature>
<feature type="region of interest" description="Disordered" evidence="1">
    <location>
        <begin position="307"/>
        <end position="336"/>
    </location>
</feature>
<dbReference type="EMBL" id="JQFZ01000020">
    <property type="protein sequence ID" value="KGO62568.1"/>
    <property type="molecule type" value="Genomic_DNA"/>
</dbReference>
<feature type="compositionally biased region" description="Basic residues" evidence="1">
    <location>
        <begin position="4730"/>
        <end position="4741"/>
    </location>
</feature>
<feature type="compositionally biased region" description="Basic and acidic residues" evidence="1">
    <location>
        <begin position="1585"/>
        <end position="1599"/>
    </location>
</feature>
<evidence type="ECO:0000313" key="2">
    <source>
        <dbReference type="EMBL" id="KGO62568.1"/>
    </source>
</evidence>
<feature type="compositionally biased region" description="Basic and acidic residues" evidence="1">
    <location>
        <begin position="5559"/>
        <end position="5571"/>
    </location>
</feature>
<feature type="compositionally biased region" description="Basic and acidic residues" evidence="1">
    <location>
        <begin position="2813"/>
        <end position="2827"/>
    </location>
</feature>
<feature type="compositionally biased region" description="Polar residues" evidence="1">
    <location>
        <begin position="2134"/>
        <end position="2144"/>
    </location>
</feature>
<feature type="compositionally biased region" description="Basic and acidic residues" evidence="1">
    <location>
        <begin position="646"/>
        <end position="656"/>
    </location>
</feature>
<feature type="compositionally biased region" description="Basic residues" evidence="1">
    <location>
        <begin position="5383"/>
        <end position="5394"/>
    </location>
</feature>
<feature type="region of interest" description="Disordered" evidence="1">
    <location>
        <begin position="617"/>
        <end position="684"/>
    </location>
</feature>
<feature type="compositionally biased region" description="Basic residues" evidence="1">
    <location>
        <begin position="662"/>
        <end position="680"/>
    </location>
</feature>
<feature type="compositionally biased region" description="Polar residues" evidence="1">
    <location>
        <begin position="3645"/>
        <end position="3655"/>
    </location>
</feature>
<proteinExistence type="predicted"/>
<feature type="compositionally biased region" description="Basic and acidic residues" evidence="1">
    <location>
        <begin position="1835"/>
        <end position="1847"/>
    </location>
</feature>
<feature type="compositionally biased region" description="Basic residues" evidence="1">
    <location>
        <begin position="543"/>
        <end position="552"/>
    </location>
</feature>
<feature type="compositionally biased region" description="Basic residues" evidence="1">
    <location>
        <begin position="5053"/>
        <end position="5062"/>
    </location>
</feature>
<feature type="compositionally biased region" description="Basic and acidic residues" evidence="1">
    <location>
        <begin position="5903"/>
        <end position="5929"/>
    </location>
</feature>
<feature type="compositionally biased region" description="Basic and acidic residues" evidence="1">
    <location>
        <begin position="3400"/>
        <end position="3409"/>
    </location>
</feature>
<feature type="compositionally biased region" description="Low complexity" evidence="1">
    <location>
        <begin position="11"/>
        <end position="22"/>
    </location>
</feature>
<feature type="compositionally biased region" description="Basic residues" evidence="1">
    <location>
        <begin position="3030"/>
        <end position="3041"/>
    </location>
</feature>
<feature type="region of interest" description="Disordered" evidence="1">
    <location>
        <begin position="3310"/>
        <end position="5232"/>
    </location>
</feature>
<feature type="compositionally biased region" description="Low complexity" evidence="1">
    <location>
        <begin position="1571"/>
        <end position="1584"/>
    </location>
</feature>
<comment type="caution">
    <text evidence="2">The sequence shown here is derived from an EMBL/GenBank/DDBJ whole genome shotgun (WGS) entry which is preliminary data.</text>
</comment>
<feature type="compositionally biased region" description="Basic and acidic residues" evidence="1">
    <location>
        <begin position="1252"/>
        <end position="1266"/>
    </location>
</feature>
<feature type="compositionally biased region" description="Basic residues" evidence="1">
    <location>
        <begin position="4216"/>
        <end position="4229"/>
    </location>
</feature>
<feature type="compositionally biased region" description="Basic residues" evidence="1">
    <location>
        <begin position="2624"/>
        <end position="2638"/>
    </location>
</feature>
<feature type="compositionally biased region" description="Basic and acidic residues" evidence="1">
    <location>
        <begin position="4453"/>
        <end position="4466"/>
    </location>
</feature>
<reference evidence="2 3" key="1">
    <citation type="journal article" date="2015" name="Mol. Plant Microbe Interact.">
        <title>Genome, transcriptome, and functional analyses of Penicillium expansum provide new insights into secondary metabolism and pathogenicity.</title>
        <authorList>
            <person name="Ballester A.R."/>
            <person name="Marcet-Houben M."/>
            <person name="Levin E."/>
            <person name="Sela N."/>
            <person name="Selma-Lazaro C."/>
            <person name="Carmona L."/>
            <person name="Wisniewski M."/>
            <person name="Droby S."/>
            <person name="Gonzalez-Candelas L."/>
            <person name="Gabaldon T."/>
        </authorList>
    </citation>
    <scope>NUCLEOTIDE SEQUENCE [LARGE SCALE GENOMIC DNA]</scope>
    <source>
        <strain evidence="2 3">MD-8</strain>
    </source>
</reference>
<feature type="region of interest" description="Disordered" evidence="1">
    <location>
        <begin position="1435"/>
        <end position="1472"/>
    </location>
</feature>
<feature type="compositionally biased region" description="Acidic residues" evidence="1">
    <location>
        <begin position="846"/>
        <end position="857"/>
    </location>
</feature>
<feature type="compositionally biased region" description="Basic and acidic residues" evidence="1">
    <location>
        <begin position="5112"/>
        <end position="5125"/>
    </location>
</feature>
<feature type="compositionally biased region" description="Basic and acidic residues" evidence="1">
    <location>
        <begin position="93"/>
        <end position="130"/>
    </location>
</feature>
<dbReference type="InterPro" id="IPR053268">
    <property type="entry name" value="Woronin_anchor"/>
</dbReference>
<feature type="region of interest" description="Disordered" evidence="1">
    <location>
        <begin position="1532"/>
        <end position="2070"/>
    </location>
</feature>
<feature type="region of interest" description="Disordered" evidence="1">
    <location>
        <begin position="1"/>
        <end position="268"/>
    </location>
</feature>
<feature type="compositionally biased region" description="Basic and acidic residues" evidence="1">
    <location>
        <begin position="1953"/>
        <end position="1974"/>
    </location>
</feature>
<organism evidence="2 3">
    <name type="scientific">Penicillium expansum</name>
    <name type="common">Blue mold rot fungus</name>
    <dbReference type="NCBI Taxonomy" id="27334"/>
    <lineage>
        <taxon>Eukaryota</taxon>
        <taxon>Fungi</taxon>
        <taxon>Dikarya</taxon>
        <taxon>Ascomycota</taxon>
        <taxon>Pezizomycotina</taxon>
        <taxon>Eurotiomycetes</taxon>
        <taxon>Eurotiomycetidae</taxon>
        <taxon>Eurotiales</taxon>
        <taxon>Aspergillaceae</taxon>
        <taxon>Penicillium</taxon>
    </lineage>
</organism>
<feature type="compositionally biased region" description="Basic residues" evidence="1">
    <location>
        <begin position="4000"/>
        <end position="4012"/>
    </location>
</feature>
<feature type="region of interest" description="Disordered" evidence="1">
    <location>
        <begin position="2960"/>
        <end position="3269"/>
    </location>
</feature>
<feature type="compositionally biased region" description="Polar residues" evidence="1">
    <location>
        <begin position="4591"/>
        <end position="4612"/>
    </location>
</feature>
<feature type="compositionally biased region" description="Basic residues" evidence="1">
    <location>
        <begin position="701"/>
        <end position="717"/>
    </location>
</feature>
<feature type="compositionally biased region" description="Basic residues" evidence="1">
    <location>
        <begin position="3564"/>
        <end position="3575"/>
    </location>
</feature>
<feature type="region of interest" description="Disordered" evidence="1">
    <location>
        <begin position="1164"/>
        <end position="1293"/>
    </location>
</feature>
<feature type="compositionally biased region" description="Basic and acidic residues" evidence="1">
    <location>
        <begin position="4574"/>
        <end position="4587"/>
    </location>
</feature>
<feature type="compositionally biased region" description="Basic residues" evidence="1">
    <location>
        <begin position="3883"/>
        <end position="3895"/>
    </location>
</feature>
<dbReference type="VEuPathDB" id="FungiDB:PEXP_047440"/>
<feature type="compositionally biased region" description="Basic and acidic residues" evidence="1">
    <location>
        <begin position="4804"/>
        <end position="4816"/>
    </location>
</feature>
<feature type="region of interest" description="Disordered" evidence="1">
    <location>
        <begin position="1032"/>
        <end position="1067"/>
    </location>
</feature>
<feature type="compositionally biased region" description="Basic residues" evidence="1">
    <location>
        <begin position="2851"/>
        <end position="2862"/>
    </location>
</feature>
<dbReference type="PANTHER" id="PTHR40641">
    <property type="entry name" value="INVOLUCRIN REPEAT PROTEIN (AFU_ORTHOLOGUE AFUA_2G08060)"/>
    <property type="match status" value="1"/>
</dbReference>
<feature type="region of interest" description="Disordered" evidence="1">
    <location>
        <begin position="1115"/>
        <end position="1150"/>
    </location>
</feature>
<feature type="compositionally biased region" description="Basic residues" evidence="1">
    <location>
        <begin position="5618"/>
        <end position="5627"/>
    </location>
</feature>
<feature type="compositionally biased region" description="Basic and acidic residues" evidence="1">
    <location>
        <begin position="1788"/>
        <end position="1821"/>
    </location>
</feature>
<feature type="compositionally biased region" description="Low complexity" evidence="1">
    <location>
        <begin position="560"/>
        <end position="570"/>
    </location>
</feature>
<feature type="compositionally biased region" description="Basic and acidic residues" evidence="1">
    <location>
        <begin position="2450"/>
        <end position="2459"/>
    </location>
</feature>
<feature type="compositionally biased region" description="Low complexity" evidence="1">
    <location>
        <begin position="858"/>
        <end position="889"/>
    </location>
</feature>
<feature type="compositionally biased region" description="Polar residues" evidence="1">
    <location>
        <begin position="2752"/>
        <end position="2761"/>
    </location>
</feature>
<feature type="compositionally biased region" description="Polar residues" evidence="1">
    <location>
        <begin position="2869"/>
        <end position="2886"/>
    </location>
</feature>
<evidence type="ECO:0000256" key="1">
    <source>
        <dbReference type="SAM" id="MobiDB-lite"/>
    </source>
</evidence>
<feature type="region of interest" description="Disordered" evidence="1">
    <location>
        <begin position="811"/>
        <end position="906"/>
    </location>
</feature>
<feature type="compositionally biased region" description="Low complexity" evidence="1">
    <location>
        <begin position="3815"/>
        <end position="3832"/>
    </location>
</feature>
<feature type="region of interest" description="Disordered" evidence="1">
    <location>
        <begin position="5288"/>
        <end position="6024"/>
    </location>
</feature>
<feature type="compositionally biased region" description="Basic residues" evidence="1">
    <location>
        <begin position="3370"/>
        <end position="3379"/>
    </location>
</feature>
<feature type="compositionally biased region" description="Low complexity" evidence="1">
    <location>
        <begin position="4817"/>
        <end position="4830"/>
    </location>
</feature>
<feature type="compositionally biased region" description="Polar residues" evidence="1">
    <location>
        <begin position="3721"/>
        <end position="3732"/>
    </location>
</feature>
<feature type="compositionally biased region" description="Basic and acidic residues" evidence="1">
    <location>
        <begin position="2560"/>
        <end position="2584"/>
    </location>
</feature>
<feature type="region of interest" description="Disordered" evidence="1">
    <location>
        <begin position="919"/>
        <end position="950"/>
    </location>
</feature>
<feature type="compositionally biased region" description="Basic residues" evidence="1">
    <location>
        <begin position="3172"/>
        <end position="3181"/>
    </location>
</feature>
<feature type="compositionally biased region" description="Low complexity" evidence="1">
    <location>
        <begin position="4860"/>
        <end position="4894"/>
    </location>
</feature>
<feature type="compositionally biased region" description="Basic residues" evidence="1">
    <location>
        <begin position="5491"/>
        <end position="5502"/>
    </location>
</feature>
<feature type="compositionally biased region" description="Polar residues" evidence="1">
    <location>
        <begin position="3619"/>
        <end position="3628"/>
    </location>
</feature>
<feature type="compositionally biased region" description="Polar residues" evidence="1">
    <location>
        <begin position="5029"/>
        <end position="5039"/>
    </location>
</feature>
<feature type="compositionally biased region" description="Low complexity" evidence="1">
    <location>
        <begin position="2832"/>
        <end position="2845"/>
    </location>
</feature>
<feature type="compositionally biased region" description="Basic and acidic residues" evidence="1">
    <location>
        <begin position="4241"/>
        <end position="4258"/>
    </location>
</feature>
<feature type="compositionally biased region" description="Basic residues" evidence="1">
    <location>
        <begin position="4895"/>
        <end position="4907"/>
    </location>
</feature>
<feature type="compositionally biased region" description="Polar residues" evidence="1">
    <location>
        <begin position="3233"/>
        <end position="3243"/>
    </location>
</feature>
<feature type="compositionally biased region" description="Low complexity" evidence="1">
    <location>
        <begin position="2232"/>
        <end position="2249"/>
    </location>
</feature>
<feature type="compositionally biased region" description="Basic and acidic residues" evidence="1">
    <location>
        <begin position="1717"/>
        <end position="1738"/>
    </location>
</feature>
<feature type="compositionally biased region" description="Basic residues" evidence="1">
    <location>
        <begin position="787"/>
        <end position="797"/>
    </location>
</feature>
<feature type="compositionally biased region" description="Low complexity" evidence="1">
    <location>
        <begin position="761"/>
        <end position="773"/>
    </location>
</feature>
<dbReference type="HOGENOM" id="CLU_000055_0_0_1"/>
<feature type="compositionally biased region" description="Low complexity" evidence="1">
    <location>
        <begin position="55"/>
        <end position="65"/>
    </location>
</feature>
<feature type="compositionally biased region" description="Low complexity" evidence="1">
    <location>
        <begin position="4091"/>
        <end position="4106"/>
    </location>
</feature>
<feature type="compositionally biased region" description="Basic and acidic residues" evidence="1">
    <location>
        <begin position="1279"/>
        <end position="1288"/>
    </location>
</feature>
<feature type="compositionally biased region" description="Basic residues" evidence="1">
    <location>
        <begin position="4364"/>
        <end position="4375"/>
    </location>
</feature>
<feature type="compositionally biased region" description="Polar residues" evidence="1">
    <location>
        <begin position="4385"/>
        <end position="4415"/>
    </location>
</feature>
<feature type="compositionally biased region" description="Polar residues" evidence="1">
    <location>
        <begin position="832"/>
        <end position="844"/>
    </location>
</feature>
<feature type="compositionally biased region" description="Basic and acidic residues" evidence="1">
    <location>
        <begin position="1537"/>
        <end position="1550"/>
    </location>
</feature>
<dbReference type="Proteomes" id="UP000030143">
    <property type="component" value="Unassembled WGS sequence"/>
</dbReference>
<sequence>MFKALMGGGRSSSSSDVRSSSKSSRRKSEKTDKFDTRSISSRKSSRGDDRDRGLGDLSSYSPSASRSKRGPPSIAGESIASTYVTAEPEAIDDSDRYYIERTPKRRDSERESKSSRRRDLDRSESPEREKRRSRRGTQDTLDDDLDQERDRRDRRRTHSGDPYMPPISTNMPPSAPGAQFAAEIGAPGFSQFPMQHDTGMPSADHTPPHEIPYDPHVQQQFPGQFPEEVAAPYRPPNPAGAAADYYGDQGQSVEHQPGIRPAPPSVLPNTQAHLMAASPSANPPPEPSSLGETGAAAAYFDDDFHAPVQQSQPPAVSSSRPPKPSKPAKPSSSGILPAAAVGAAAYGIGDMMSHSESHSPPQHTTSYTHQGQSVVQGQAMTHNQAMEYNQAMASSSQMPPSKPSHSHSFSEGVGIAAAGAATGYMVGHHHHSSSPEHAPQYAFQHHEQASQAGGMLPYAPGHNNALYTAGAGGYAAQAAYNPGFYPHGPSALAFQERQRGPMGRFVDFWRDPEAVGRFEDYTETIGVCKYCFQPGTSSVDAPRKHHYHRRRRNSPDRRSSGSSRVSKNSRYNSSDDEGRRRLKSKKSSSWLPGMLAGYATKSLFSSKEFDDSYSIRSGRVASSHGGEDDRRSHTSRGVTRRSGRSPQREHYADSKHASQSGHSRHTRSRSRSSSRSGRHSYLKEAALGAAVGGAALAVAKSRNRSRSRSPERRHRRKDSSSSSSFVNLPRPAKKSIAGGIGSFFTASSENKKKRHTKKRSGFFSFKSGSSSSSLDNDLAFGDGFSKKSSKFKKKGRKGKDVDAALVELSDTATRLAGSSPHGPGRSAGQMYTPRSRQSNYAHSTTQDEEWVDAESEDQSSTSVSSALAFGGSSADSSSDSASSKWGWRWGSKKDKKKKDKRSSASNAVMLAGAGAIGAAAISSTRHHDSSPPSRSGSLQQVYPMPTSDPSRFDVAKMSPSVSAGEPALIRPGPIPLQQPQPFTPVSQSVYTTQGAVPGSIPVYSAPAVPPIFANGAEHYNWQVQAPRDAAWAPEESSYADRRKPHRRSDSSPVFSTQETASSLKRRFTAKDQASVQFNLTEEQAERERRLIRRDKNYRDEFADQPVQLIDREEELARLETERQERRRKERDDEERRYAGDREKDSSSWVGVAAAGAVGAVAASTILSRKTDSDEASEASQRYNERRERRRAERKHDTDTVAASSIVSRFEPAQPINEEVTTVEHREDQKKGSPRSPRPAQVYDDYAEFYAPEELRHSPDDHARSRESTNMPTIVEIEPASERRTHDEPAPTEVDYSYEPYQHVDRLPWPVPGLNLIEPTPPQSVNGGSVRDVTSPIPPVNKSHDTKPRERSTGSRVSWGEHETHEYDIPSSSEQDPLEHDISPTEISAKDVPLPASEISQPKDIPSTSQYGADIEFAATIAAATAAAGFDPALITDDPSYHTRTSPPGSEDEHTFTSPWSASARKEPHGFVEGEIEEIDPKSTIDMTYAPEHVVQDKDELFFEEPESFSGDRDISSGRRDKASIAQEVIEQLNGKYGKRDRTASPEKDVDAFSMPGGFDTADSRDLADARSVVSAPAPVAMDSESQTKSESKKSRRSGDVFDLPEFQERELAEPPVLKDETPESRKSRRSGDDFEIYESREASPSPDDSYSIVSAPVSKEETSKSKSRKSRRSGDDLGIVEYPESVVPESRDDSFSVISAPVSKDETSKSKSRKSRRSGDDFEIYESREPSESRDDTHSVTSTPAGKEYESSKTGQSRRSEDEYDLPRSREVSGSYDDTRSVFSAPVSKDETNKSRRSRLSGDDFDISRSRDVSESRDESRSVVSESAKSRKSRRSGDDFDPHRDAEVAPEDAEGGEEKKRRRKRRSKHEGDTFSVDDDARSAITDIGDDKSERRKHRHRSSREAGFDDNASITSSPARIDESRERRKGKDEKEKSGGFLRSIFGSQVSAPAERVRSDHSRSSSLDKRASREAISEVGVDDERRRHKKRSSKHRSSSNGDELDRYMSDKEKGTQDDTNLEEYRSSRQQKEERRRHRYEEIVESGRKRESEKDGYSDNFDDQSFLRKHPEILAPEREDYGASWLPAAAASAAVVAAASGLNEIPQQRARSHSTSPPATEKTLDLTPKSLSRPASPETSHPQGSRSPKQRRHSVAKSTNESPTAVPLHFRRPPTSPGLSRAVPVEPPAPIASPGSPSQQRTRRPGSVEFRNSREIRPLWLVERHSLIKGEPESVEPLPSLPSSKTSSRAPSMDNQKSIHDDEGLKSWEHVDLSDSIMEIQRPTGLTISTDQANESHDRDLDLLGSQLATPTAEHFQDSESRKEKRIYEFHSPSELLQDPAVLDELPPSPTLDALPSAEGSMVGVGSREQETQRALDALEGVSRPQPESATPTQEKESFMDFAEGAGLAGVVDAAAIAAVKEHDQSRSLPADEPEKAHGFSDIVDAAVGADGPSHDHDKAPVDEEPPSEPVTAIEDNFPAMPEPVHSEMETVKEFVPESTEQPVESPDPQPLPDAPMVEAVSAEPEVAIPEQSEPQPVETSRELGPELGLDEPGLESAPIESTHVEPEVVVPERSEAEPIEVSRELNIEPLVAATQETEVVTTPEFEPAEVAPNETEQTEDTASSTKKAKRNKKKQKKKSKNTSTSEEPEDDTSASKEIEDQEEDKAHAPVEETVAAPLSADIATSIESPENTVDQTAIPSAATDEEQAQSQQESRELVEPVEQVSTEESVLPVSEDPSLPVEEQQTPEPDFTDANETQITGATQPDAEEVSRSLEDIEKPTEDSTPEAPLDDTTPEITETPKEDTEGEDNFQEAVEEHIPQPAEEKEPAPEPPIEVAADVADTAAEASETKAEKRKNKKKKNRKSAAVEENQVSAETPASETELQPESQDLELEQSVVVQPVDTQSPPIGGEALPSDPEHLEHPTNDVEQPIETTIEEPAATQEQEQVPLEAAVDATHVVTEPVDPVGPSDELSQPAVIDVEPNAELPGPAEEASREISEPAAVETKPEVEVQAEPQLEVEAEPEVALTAAQKKKAKKNKKKGKQSESSIPDDEKPAESISPAPEIEIAAEDMAKEAPLITEDAPVDAPTQEREMELPVEVEQSLEPEDLPEPEEISEAMPPQAEASPDSLPEPTIEVTEAETLKEEPTAPEEQPKAEESHAEPEVPMTAAERKKAKKAKKKQQKEQEEGAVAAVEDIKSVEAEPAPEAESAERSKDITPVAETDDVTPAELSALVSSEATQTEQDVAPTFTDEPEAAPVAEDTLLPTVTETIETVKEIESPVEDVGSSSQIESTEVIADVPLVSQEVTTPADVLQGLDQQDVIAKAEEPKSENVTPAPTEGPSVDAVETDAPKTEEQSPEPEVPMTAAERKKAKKNKKKQQKQESVQLDEQPTLEAEPNSTEEKSVEHSGDILPESDATPTTEAVSGVDEPTEPEVARDLEAEAKPEEEQTQEVPIVGSELTPEAPADEAIPTPEVAEQAIDIQDGDKETTPEPPVEVPASTEDLQEEQKLDPTVKEEPALDKSIDDNPTESTAEPVVAVTQPTESTESPVAEQAEDEQAATSSKSKKKKNKKKRQSVAAEEEQPAPAEEEPKAVPAEEEVKLAPAEEEPTSMPTEGESTEPTPSQDLEQPSVDKDVETVAVTEEPSPQETTQSETPADAAAIEAAEEESMTPAQKRKAKKDKKKRQSVAAEVEQPIPAEEEVKITTPEEEPTSVPAENESTEPAPSQELEQTASDKDVEAPVVMEEAPKAEEPTQLEAPTNADTTETAEEASMTPAQKRKAKKDKKKRQSVAAEQEQPTAADEEVKLSPAEEEPASVPAEPEPTESTEAVPSQELDQPSPDEVTDTPIVTDEAPKAEEPSPEETPADAAAIEAAEEASMTPAQKRKAKKDKKKRQSVIAEEEQSMPVEESKPEPAEEVVISAPIDEEPTPESVREEPVEPIQTQESEQPIVGEDAATSIPIEEEAPKTEEHAAEEIKQQDAAVDTAAAEAAEEASMTPAQKRKAKKDKKKRQSVIAEEEESMPIEESKPKPAEEVIIPAPIDEEPTPESVREEPVEPIQTQESEQLKVDEDAATSVPIDEEAPKAEEPSPEETTQPEAPTDAAAIEAAEEASMTPAQKRKAKKEKKKRQSVIAEEEQSTSVEEPKPESPQEEPIEPESTREIEQPTIDQDAQAPIITEEEAPKAEEPSFEEVTQQNTPADTAATEAAEEEAMTPAQKKKAKKDKKKQRKSVAFDDEATLTEELKAEQELSAPEDKVESQDAPADLIMSEESAKELQVTEEVAEPAAEGEAPEKTEEPASSEQSKGITELEPVSTAAPDTPIPVEVEEPISAAELPEQPEQDAQTLSEPQSPSAQEPEVPLTAAQKKKAKKNKKKGKSVDLADNAPTATDAAQESEPIVQTSTDTLTETPELQDTPASDPAPAQPAEGLEQENTIEPEATKAEELVTTETVSDDVSKEETPDVKETDNEPPATEAIVDAEPTPPQEADSIATSPTETTEDAGMSAKERRKAAKKAKKRQSKNVDADNDAAASDSLSAPTTEPATPVEAANSVEKVLTSTDTDAPGLSAVSASSPAEHDGKEHQSHDIETYDATAQNTASTDTYMSSQIEQTPIESPFLDYPPQPVLERSVDSGELVEENAQQEGDVAPTVQEREEERVEPAPLEEMKIVENGENVEERSSVPEAGDLSAEKGVEEKDVEETPVDVPIDVVPETQTQESPVEEEASETAVSKKQKKKNKKKNKKQEEEAAAPEPETSITDDKEQPEAAPLVEAEPQVELKETTEAEPIAEVGAVPVPDEPPANHPQHIEENDDAKEISAAEVETESVSVPVEQPADHPQVIEETAAVQTTEEIDHTKDISIPEAEVVAPTEETTQPEAPADAAATEAAEEASMTPAQKRKAKKDKKKQRQSILAQEPEAEPRPKEQLAPEAAEASVQEAEISTESVSAEIITQDEAVASTEASTVQPLDATEEAAKDLVTPSEDTEQHVPIQEIESGERSLELPFTESKIEEGDKPAEEAAETPAAISDAEQPSEQASPEVSTKPEGESMSVPKKMSKKEKKKAAAAAAAAALLEEEKPVESQPEPEEPSIIIPQALEEVVEQPIVQEPQPSETEDKSQPEAEKSQDEIPELATSEPKENVLEQPVEALKSTEPLEFEDKPEEYTKEPAEEPAAADTVTRKASKKDKKKAKKQAKQEVIEPAFPLTDEHVPTTEPAPTEIPVPEATFDEIPTELVPLTEPAITGAAIEREALEETPTETILESESIGPSEIQEVPKPDAFSIETPALEEIGIVSEDKQPSEGETNEAVVSHDTLDTPSPVGPTDPDTNNEPVDLEGSAEKNDQEDEAHVGADARDLEKTADLEVVDSLVEERPGEPEVMPALSKKMSKKDKRKAKKNASITEEVSTQQQDEPQADVAELPTESAIQPTEPAVEQEIPKGTDHVAEAQPTTERDLSMETLLTIEDQPIPNLEVQVEPTRPDEEPVSEETPLSRKASKKKSKKAQKANKSLDTEPAAENAIDADQHATIGAFEEDQSKAQDPEVPDEKSSYDEEAWPAIDWQAKFEESQRLRETNSDPEPDIPPPEPEIIGEFVDSSFPEISQDTNEAAEEDAWALPASRKDQKKAKKNKKQSQQAAPEVEEPLLEPSNDKEIEPPARTTTPGGSKIANLFPGLERSGFRRSALDQRTPSLKDSAEEETTADLEANRDIAIPVSEAPLATTETKEIADDFTSELPSSLERQIESAISELKAHSDTPTATEDESIREPELPTCGEKSLDAPLSSSREPSNERTDAEEPSSPTRFPPPAEAGEELCGLRRSPSIHGRRQHTPRTWNLEEPSLQALRAPSPPRSLFGPTDDYVRPRTPLDTIAEQEPRDAHGVTMARRGTPRLEMKPEHVLPRPQTPVRKFTDNAFDREAWPTENQKEGLEPEVSKTPEQGILKPSTSSGKLRRTNRSISGDLRAASRALDSQPSNLDLDQLPSSSSYDPVTDKGKRPLRNMSDVYEGWGETPNSPRSPSRPPSVRRRRSMQHLQEIETRLDQLISENRLLIAARDEAEDKLRNTSVARRKSDRALNTRDGDLRDRESEVEQLKNSVEWLQKEMNRVTQENEGLAASNSALAAAHAAEVTNVRESSTRELAELQSRHTQLSSQMEDRVRQEIESALAQKDIELRRLRTELEEARDKVKELQQQIAASVHDNALVFRGEEYFEAACQKLCGHVQSWVVRFSKHNDKRRCRPLSELQDEKIADRFDNALLDGSDPDAYLSDRVRRRDVFMSVVMTMVWEYIFTRYLFGMDREQRQKLKSLEKQLGEVGPTRAVHRWRATTLTLLSRRPAFAAQRESDTEAVTLEIFQTLSQVLPPPSHVESQLLDNLRKIMRVAVSLSLEMRTQLAEFIMLPPLQPEYDTNGDLARQVYFNAALMNERSGLTNDNSELEAQQSIVRIVLFPLVVKKGNDVGEGEDEEVVCPAQVLIARPSKDKKVSRMMSGDRMSIDASRSVHSITQSIAHSVAPSSMMDMSNVI</sequence>
<feature type="compositionally biased region" description="Basic and acidic residues" evidence="1">
    <location>
        <begin position="3140"/>
        <end position="3162"/>
    </location>
</feature>
<dbReference type="RefSeq" id="XP_016603099.1">
    <property type="nucleotide sequence ID" value="XM_016741869.1"/>
</dbReference>
<feature type="compositionally biased region" description="Polar residues" evidence="1">
    <location>
        <begin position="5963"/>
        <end position="5982"/>
    </location>
</feature>
<feature type="compositionally biased region" description="Low complexity" evidence="1">
    <location>
        <begin position="5100"/>
        <end position="5110"/>
    </location>
</feature>
<feature type="compositionally biased region" description="Basic and acidic residues" evidence="1">
    <location>
        <begin position="1758"/>
        <end position="1771"/>
    </location>
</feature>
<feature type="compositionally biased region" description="Polar residues" evidence="1">
    <location>
        <begin position="5398"/>
        <end position="5409"/>
    </location>
</feature>
<feature type="compositionally biased region" description="Basic and acidic residues" evidence="1">
    <location>
        <begin position="6066"/>
        <end position="6082"/>
    </location>
</feature>
<feature type="compositionally biased region" description="Low complexity" evidence="1">
    <location>
        <begin position="307"/>
        <end position="320"/>
    </location>
</feature>
<feature type="compositionally biased region" description="Low complexity" evidence="1">
    <location>
        <begin position="2589"/>
        <end position="2608"/>
    </location>
</feature>
<feature type="region of interest" description="Disordered" evidence="1">
    <location>
        <begin position="696"/>
        <end position="777"/>
    </location>
</feature>
<dbReference type="GeneID" id="27677288"/>
<feature type="region of interest" description="Disordered" evidence="1">
    <location>
        <begin position="2103"/>
        <end position="2212"/>
    </location>
</feature>
<feature type="compositionally biased region" description="Basic and acidic residues" evidence="1">
    <location>
        <begin position="1919"/>
        <end position="1936"/>
    </location>
</feature>
<feature type="compositionally biased region" description="Basic and acidic residues" evidence="1">
    <location>
        <begin position="5006"/>
        <end position="5016"/>
    </location>
</feature>
<feature type="region of interest" description="Disordered" evidence="1">
    <location>
        <begin position="2224"/>
        <end position="2262"/>
    </location>
</feature>
<feature type="compositionally biased region" description="Basic residues" evidence="1">
    <location>
        <begin position="5179"/>
        <end position="5191"/>
    </location>
</feature>
<feature type="compositionally biased region" description="Basic and acidic residues" evidence="1">
    <location>
        <begin position="2651"/>
        <end position="2668"/>
    </location>
</feature>
<feature type="region of interest" description="Disordered" evidence="1">
    <location>
        <begin position="351"/>
        <end position="373"/>
    </location>
</feature>
<feature type="compositionally biased region" description="Basic and acidic residues" evidence="1">
    <location>
        <begin position="1341"/>
        <end position="1367"/>
    </location>
</feature>
<feature type="compositionally biased region" description="Polar residues" evidence="1">
    <location>
        <begin position="2683"/>
        <end position="2696"/>
    </location>
</feature>
<feature type="region of interest" description="Disordered" evidence="1">
    <location>
        <begin position="6054"/>
        <end position="6082"/>
    </location>
</feature>
<feature type="compositionally biased region" description="Basic and acidic residues" evidence="1">
    <location>
        <begin position="1182"/>
        <end position="1198"/>
    </location>
</feature>
<evidence type="ECO:0000313" key="3">
    <source>
        <dbReference type="Proteomes" id="UP000030143"/>
    </source>
</evidence>
<feature type="compositionally biased region" description="Basic residues" evidence="1">
    <location>
        <begin position="1984"/>
        <end position="1995"/>
    </location>
</feature>
<feature type="compositionally biased region" description="Low complexity" evidence="1">
    <location>
        <begin position="239"/>
        <end position="251"/>
    </location>
</feature>
<feature type="region of interest" description="Disordered" evidence="1">
    <location>
        <begin position="391"/>
        <end position="410"/>
    </location>
</feature>
<feature type="compositionally biased region" description="Basic and acidic residues" evidence="1">
    <location>
        <begin position="1221"/>
        <end position="1230"/>
    </location>
</feature>
<protein>
    <recommendedName>
        <fullName evidence="4">Involucrin repeat protein</fullName>
    </recommendedName>
</protein>
<evidence type="ECO:0008006" key="4">
    <source>
        <dbReference type="Google" id="ProtNLM"/>
    </source>
</evidence>
<feature type="compositionally biased region" description="Basic and acidic residues" evidence="1">
    <location>
        <begin position="2001"/>
        <end position="2054"/>
    </location>
</feature>
<feature type="compositionally biased region" description="Basic residues" evidence="1">
    <location>
        <begin position="3674"/>
        <end position="3686"/>
    </location>
</feature>
<feature type="region of interest" description="Disordered" evidence="1">
    <location>
        <begin position="783"/>
        <end position="802"/>
    </location>
</feature>
<feature type="region of interest" description="Disordered" evidence="1">
    <location>
        <begin position="1317"/>
        <end position="1406"/>
    </location>
</feature>
<feature type="compositionally biased region" description="Basic and acidic residues" evidence="1">
    <location>
        <begin position="4650"/>
        <end position="4679"/>
    </location>
</feature>
<feature type="compositionally biased region" description="Polar residues" evidence="1">
    <location>
        <begin position="930"/>
        <end position="940"/>
    </location>
</feature>
<feature type="compositionally biased region" description="Basic and acidic residues" evidence="1">
    <location>
        <begin position="5335"/>
        <end position="5359"/>
    </location>
</feature>
<feature type="compositionally biased region" description="Basic and acidic residues" evidence="1">
    <location>
        <begin position="45"/>
        <end position="54"/>
    </location>
</feature>
<feature type="compositionally biased region" description="Low complexity" evidence="1">
    <location>
        <begin position="4527"/>
        <end position="4536"/>
    </location>
</feature>
<gene>
    <name evidence="2" type="ORF">PEX2_045940</name>
</gene>
<feature type="compositionally biased region" description="Basic and acidic residues" evidence="1">
    <location>
        <begin position="2482"/>
        <end position="2493"/>
    </location>
</feature>
<feature type="compositionally biased region" description="Basic residues" evidence="1">
    <location>
        <begin position="4117"/>
        <end position="4129"/>
    </location>
</feature>
<feature type="compositionally biased region" description="Basic and acidic residues" evidence="1">
    <location>
        <begin position="1606"/>
        <end position="1641"/>
    </location>
</feature>
<feature type="compositionally biased region" description="Gly residues" evidence="1">
    <location>
        <begin position="1"/>
        <end position="10"/>
    </location>
</feature>
<accession>A0A0A2K6T4</accession>
<feature type="compositionally biased region" description="Basic and acidic residues" evidence="1">
    <location>
        <begin position="5531"/>
        <end position="5547"/>
    </location>
</feature>
<feature type="compositionally biased region" description="Basic residues" evidence="1">
    <location>
        <begin position="751"/>
        <end position="760"/>
    </location>
</feature>
<feature type="compositionally biased region" description="Basic and acidic residues" evidence="1">
    <location>
        <begin position="2767"/>
        <end position="2780"/>
    </location>
</feature>
<feature type="compositionally biased region" description="Basic and acidic residues" evidence="1">
    <location>
        <begin position="5884"/>
        <end position="5894"/>
    </location>
</feature>
<feature type="region of interest" description="Disordered" evidence="1">
    <location>
        <begin position="2335"/>
        <end position="2393"/>
    </location>
</feature>
<keyword evidence="3" id="KW-1185">Reference proteome</keyword>